<evidence type="ECO:0000256" key="10">
    <source>
        <dbReference type="SAM" id="SignalP"/>
    </source>
</evidence>
<feature type="chain" id="PRO_5039691165" description="histidine kinase" evidence="10">
    <location>
        <begin position="26"/>
        <end position="573"/>
    </location>
</feature>
<evidence type="ECO:0000256" key="3">
    <source>
        <dbReference type="ARBA" id="ARBA00012438"/>
    </source>
</evidence>
<dbReference type="RefSeq" id="WP_050006594.1">
    <property type="nucleotide sequence ID" value="NZ_DAWBJP010000067.1"/>
</dbReference>
<dbReference type="NCBIfam" id="TIGR00229">
    <property type="entry name" value="sensory_box"/>
    <property type="match status" value="1"/>
</dbReference>
<dbReference type="InterPro" id="IPR003660">
    <property type="entry name" value="HAMP_dom"/>
</dbReference>
<evidence type="ECO:0000256" key="6">
    <source>
        <dbReference type="ARBA" id="ARBA00022777"/>
    </source>
</evidence>
<dbReference type="Gene3D" id="3.30.450.20">
    <property type="entry name" value="PAS domain"/>
    <property type="match status" value="1"/>
</dbReference>
<dbReference type="GO" id="GO:0000155">
    <property type="term" value="F:phosphorelay sensor kinase activity"/>
    <property type="evidence" value="ECO:0007669"/>
    <property type="project" value="InterPro"/>
</dbReference>
<keyword evidence="5" id="KW-0808">Transferase</keyword>
<evidence type="ECO:0000259" key="13">
    <source>
        <dbReference type="PROSITE" id="PS50885"/>
    </source>
</evidence>
<gene>
    <name evidence="14" type="ORF">TQ39_18300</name>
</gene>
<name>A0A0D8IVT4_9FIRM</name>
<evidence type="ECO:0000256" key="4">
    <source>
        <dbReference type="ARBA" id="ARBA00022553"/>
    </source>
</evidence>
<dbReference type="GO" id="GO:0005886">
    <property type="term" value="C:plasma membrane"/>
    <property type="evidence" value="ECO:0007669"/>
    <property type="project" value="TreeGrafter"/>
</dbReference>
<evidence type="ECO:0000256" key="5">
    <source>
        <dbReference type="ARBA" id="ARBA00022679"/>
    </source>
</evidence>
<evidence type="ECO:0000256" key="1">
    <source>
        <dbReference type="ARBA" id="ARBA00000085"/>
    </source>
</evidence>
<dbReference type="PROSITE" id="PS50109">
    <property type="entry name" value="HIS_KIN"/>
    <property type="match status" value="1"/>
</dbReference>
<dbReference type="InterPro" id="IPR036097">
    <property type="entry name" value="HisK_dim/P_sf"/>
</dbReference>
<dbReference type="PATRIC" id="fig|1550024.3.peg.4194"/>
<dbReference type="Pfam" id="PF00989">
    <property type="entry name" value="PAS"/>
    <property type="match status" value="1"/>
</dbReference>
<dbReference type="Gene3D" id="1.10.287.130">
    <property type="match status" value="1"/>
</dbReference>
<evidence type="ECO:0000256" key="7">
    <source>
        <dbReference type="ARBA" id="ARBA00023012"/>
    </source>
</evidence>
<evidence type="ECO:0000256" key="8">
    <source>
        <dbReference type="ARBA" id="ARBA00023136"/>
    </source>
</evidence>
<dbReference type="Gene3D" id="3.30.565.10">
    <property type="entry name" value="Histidine kinase-like ATPase, C-terminal domain"/>
    <property type="match status" value="1"/>
</dbReference>
<dbReference type="InterPro" id="IPR013767">
    <property type="entry name" value="PAS_fold"/>
</dbReference>
<dbReference type="GO" id="GO:0006355">
    <property type="term" value="P:regulation of DNA-templated transcription"/>
    <property type="evidence" value="ECO:0007669"/>
    <property type="project" value="InterPro"/>
</dbReference>
<dbReference type="InterPro" id="IPR003661">
    <property type="entry name" value="HisK_dim/P_dom"/>
</dbReference>
<dbReference type="CDD" id="cd00075">
    <property type="entry name" value="HATPase"/>
    <property type="match status" value="1"/>
</dbReference>
<keyword evidence="9" id="KW-0812">Transmembrane</keyword>
<dbReference type="Proteomes" id="UP000032483">
    <property type="component" value="Unassembled WGS sequence"/>
</dbReference>
<feature type="domain" description="HAMP" evidence="13">
    <location>
        <begin position="177"/>
        <end position="229"/>
    </location>
</feature>
<dbReference type="Pfam" id="PF00512">
    <property type="entry name" value="HisKA"/>
    <property type="match status" value="1"/>
</dbReference>
<dbReference type="InterPro" id="IPR003594">
    <property type="entry name" value="HATPase_dom"/>
</dbReference>
<dbReference type="PANTHER" id="PTHR45453">
    <property type="entry name" value="PHOSPHATE REGULON SENSOR PROTEIN PHOR"/>
    <property type="match status" value="1"/>
</dbReference>
<comment type="caution">
    <text evidence="14">The sequence shown here is derived from an EMBL/GenBank/DDBJ whole genome shotgun (WGS) entry which is preliminary data.</text>
</comment>
<evidence type="ECO:0000259" key="12">
    <source>
        <dbReference type="PROSITE" id="PS50112"/>
    </source>
</evidence>
<sequence>MKKSILKSTALVLCAGLVCCLLLTAAIFDAKTTQQTETQLRSLATALGSAYDANGDADAQASQFSRQIGGLRVTVIAKDGTVLGDSAADYKTMENHAGREELKAAEGAGVGISVRPSETLGTRLMYAAVRTQGGEYIRVAMQYNGFLRDLVSLLPALLGAGLVAFAVAAFVATRVAKTVTDPISDFTESLKNVQEGGARLEPEKYPYEELQAMAGDINRMSEEIARNMRRLEREKAKIDYILDNMNEGFVLLDTDQNILLINASACRAFGVKKTEAQGKNILHATRNIPLIDGVAAVLKKGGHVAVDMPLPDKRKGEVNISRVKPEDTGAIDGGAIIIISDVTAQRNAAKMRQDFFESASHELKTPITSIKGFAELLCSDMPLGGNKQEAISKRILKETMRMSSLISDIIMISRLESGDITFEREVLDLASVVSECCSDAAEFARSSKVSISCTTQPCVLSASHREMSELAGNLITNAVKYNRQGGRVEVNLTNENGAPCLRVFNTGEPIAPEYAQRIFERFYRIDKGRSKAAGGTGLGLAIVKHIATNYGASVTVTAAPDGNTFTVLFPVQD</sequence>
<evidence type="ECO:0000259" key="11">
    <source>
        <dbReference type="PROSITE" id="PS50109"/>
    </source>
</evidence>
<keyword evidence="6" id="KW-0418">Kinase</keyword>
<dbReference type="InterPro" id="IPR050351">
    <property type="entry name" value="BphY/WalK/GraS-like"/>
</dbReference>
<dbReference type="CDD" id="cd00082">
    <property type="entry name" value="HisKA"/>
    <property type="match status" value="1"/>
</dbReference>
<dbReference type="SUPFAM" id="SSF55785">
    <property type="entry name" value="PYP-like sensor domain (PAS domain)"/>
    <property type="match status" value="1"/>
</dbReference>
<keyword evidence="7" id="KW-0902">Two-component regulatory system</keyword>
<evidence type="ECO:0000256" key="2">
    <source>
        <dbReference type="ARBA" id="ARBA00004370"/>
    </source>
</evidence>
<dbReference type="SUPFAM" id="SSF47384">
    <property type="entry name" value="Homodimeric domain of signal transducing histidine kinase"/>
    <property type="match status" value="1"/>
</dbReference>
<keyword evidence="10" id="KW-0732">Signal</keyword>
<feature type="signal peptide" evidence="10">
    <location>
        <begin position="1"/>
        <end position="25"/>
    </location>
</feature>
<dbReference type="AlphaFoldDB" id="A0A0D8IVT4"/>
<reference evidence="14" key="1">
    <citation type="submission" date="2015-02" db="EMBL/GenBank/DDBJ databases">
        <title>A novel member of the family Ruminococcaceae isolated from human feces.</title>
        <authorList>
            <person name="Shkoporov A.N."/>
            <person name="Chaplin A.V."/>
            <person name="Motuzova O.V."/>
            <person name="Kafarskaia L.I."/>
            <person name="Khokhlova E.V."/>
            <person name="Efimov B.A."/>
        </authorList>
    </citation>
    <scope>NUCLEOTIDE SEQUENCE [LARGE SCALE GENOMIC DNA]</scope>
    <source>
        <strain evidence="14">585-1</strain>
    </source>
</reference>
<comment type="subcellular location">
    <subcellularLocation>
        <location evidence="2">Membrane</location>
    </subcellularLocation>
</comment>
<feature type="domain" description="PAS" evidence="12">
    <location>
        <begin position="234"/>
        <end position="282"/>
    </location>
</feature>
<keyword evidence="4" id="KW-0597">Phosphoprotein</keyword>
<dbReference type="CDD" id="cd00130">
    <property type="entry name" value="PAS"/>
    <property type="match status" value="1"/>
</dbReference>
<evidence type="ECO:0000313" key="15">
    <source>
        <dbReference type="Proteomes" id="UP000032483"/>
    </source>
</evidence>
<dbReference type="InterPro" id="IPR004358">
    <property type="entry name" value="Sig_transdc_His_kin-like_C"/>
</dbReference>
<dbReference type="SMART" id="SM00388">
    <property type="entry name" value="HisKA"/>
    <property type="match status" value="1"/>
</dbReference>
<dbReference type="GO" id="GO:0016036">
    <property type="term" value="P:cellular response to phosphate starvation"/>
    <property type="evidence" value="ECO:0007669"/>
    <property type="project" value="TreeGrafter"/>
</dbReference>
<dbReference type="Gene3D" id="6.10.340.10">
    <property type="match status" value="1"/>
</dbReference>
<dbReference type="InterPro" id="IPR035965">
    <property type="entry name" value="PAS-like_dom_sf"/>
</dbReference>
<dbReference type="InterPro" id="IPR036890">
    <property type="entry name" value="HATPase_C_sf"/>
</dbReference>
<dbReference type="GeneID" id="42858488"/>
<keyword evidence="9" id="KW-1133">Transmembrane helix</keyword>
<proteinExistence type="predicted"/>
<evidence type="ECO:0000313" key="14">
    <source>
        <dbReference type="EMBL" id="KJF38396.1"/>
    </source>
</evidence>
<dbReference type="EMBL" id="JXXK01000045">
    <property type="protein sequence ID" value="KJF38396.1"/>
    <property type="molecule type" value="Genomic_DNA"/>
</dbReference>
<dbReference type="InterPro" id="IPR005467">
    <property type="entry name" value="His_kinase_dom"/>
</dbReference>
<feature type="domain" description="Histidine kinase" evidence="11">
    <location>
        <begin position="358"/>
        <end position="573"/>
    </location>
</feature>
<dbReference type="FunFam" id="1.10.287.130:FF:000001">
    <property type="entry name" value="Two-component sensor histidine kinase"/>
    <property type="match status" value="1"/>
</dbReference>
<dbReference type="InterPro" id="IPR000014">
    <property type="entry name" value="PAS"/>
</dbReference>
<dbReference type="PRINTS" id="PR00344">
    <property type="entry name" value="BCTRLSENSOR"/>
</dbReference>
<organism evidence="14 15">
    <name type="scientific">Ruthenibacterium lactatiformans</name>
    <dbReference type="NCBI Taxonomy" id="1550024"/>
    <lineage>
        <taxon>Bacteria</taxon>
        <taxon>Bacillati</taxon>
        <taxon>Bacillota</taxon>
        <taxon>Clostridia</taxon>
        <taxon>Eubacteriales</taxon>
        <taxon>Oscillospiraceae</taxon>
        <taxon>Ruthenibacterium</taxon>
    </lineage>
</organism>
<dbReference type="PROSITE" id="PS50112">
    <property type="entry name" value="PAS"/>
    <property type="match status" value="1"/>
</dbReference>
<dbReference type="PROSITE" id="PS50885">
    <property type="entry name" value="HAMP"/>
    <property type="match status" value="1"/>
</dbReference>
<keyword evidence="15" id="KW-1185">Reference proteome</keyword>
<dbReference type="SMART" id="SM00387">
    <property type="entry name" value="HATPase_c"/>
    <property type="match status" value="1"/>
</dbReference>
<comment type="catalytic activity">
    <reaction evidence="1">
        <text>ATP + protein L-histidine = ADP + protein N-phospho-L-histidine.</text>
        <dbReference type="EC" id="2.7.13.3"/>
    </reaction>
</comment>
<dbReference type="EC" id="2.7.13.3" evidence="3"/>
<dbReference type="SMART" id="SM00091">
    <property type="entry name" value="PAS"/>
    <property type="match status" value="1"/>
</dbReference>
<dbReference type="PANTHER" id="PTHR45453:SF1">
    <property type="entry name" value="PHOSPHATE REGULON SENSOR PROTEIN PHOR"/>
    <property type="match status" value="1"/>
</dbReference>
<feature type="transmembrane region" description="Helical" evidence="9">
    <location>
        <begin position="150"/>
        <end position="172"/>
    </location>
</feature>
<protein>
    <recommendedName>
        <fullName evidence="3">histidine kinase</fullName>
        <ecNumber evidence="3">2.7.13.3</ecNumber>
    </recommendedName>
</protein>
<dbReference type="SUPFAM" id="SSF55874">
    <property type="entry name" value="ATPase domain of HSP90 chaperone/DNA topoisomerase II/histidine kinase"/>
    <property type="match status" value="1"/>
</dbReference>
<keyword evidence="8 9" id="KW-0472">Membrane</keyword>
<accession>A0A0D8IVT4</accession>
<dbReference type="Pfam" id="PF02518">
    <property type="entry name" value="HATPase_c"/>
    <property type="match status" value="1"/>
</dbReference>
<dbReference type="GO" id="GO:0004721">
    <property type="term" value="F:phosphoprotein phosphatase activity"/>
    <property type="evidence" value="ECO:0007669"/>
    <property type="project" value="TreeGrafter"/>
</dbReference>
<evidence type="ECO:0000256" key="9">
    <source>
        <dbReference type="SAM" id="Phobius"/>
    </source>
</evidence>